<protein>
    <submittedName>
        <fullName evidence="3">Uncharacterized protein LOC117670166</fullName>
    </submittedName>
</protein>
<evidence type="ECO:0000313" key="2">
    <source>
        <dbReference type="Proteomes" id="UP001652622"/>
    </source>
</evidence>
<dbReference type="PANTHER" id="PTHR35450">
    <property type="entry name" value="REVERSE TRANSCRIPTASE DOMAIN-CONTAINING PROTEIN"/>
    <property type="match status" value="1"/>
</dbReference>
<gene>
    <name evidence="3" type="primary">LOC117670166</name>
</gene>
<dbReference type="GeneID" id="117670166"/>
<dbReference type="InParanoid" id="A0A6P9C9Z9"/>
<reference evidence="3" key="1">
    <citation type="submission" date="2025-08" db="UniProtKB">
        <authorList>
            <consortium name="RefSeq"/>
        </authorList>
    </citation>
    <scope>IDENTIFICATION</scope>
    <source>
        <tissue evidence="3">Blood</tissue>
    </source>
</reference>
<dbReference type="AlphaFoldDB" id="A0A6P9C9Z9"/>
<dbReference type="KEGG" id="pgut:117670166"/>
<evidence type="ECO:0000256" key="1">
    <source>
        <dbReference type="SAM" id="MobiDB-lite"/>
    </source>
</evidence>
<evidence type="ECO:0000313" key="3">
    <source>
        <dbReference type="RefSeq" id="XP_034281008.1"/>
    </source>
</evidence>
<dbReference type="RefSeq" id="XP_034281008.1">
    <property type="nucleotide sequence ID" value="XM_034425117.1"/>
</dbReference>
<organism evidence="2 3">
    <name type="scientific">Pantherophis guttatus</name>
    <name type="common">Corn snake</name>
    <name type="synonym">Elaphe guttata</name>
    <dbReference type="NCBI Taxonomy" id="94885"/>
    <lineage>
        <taxon>Eukaryota</taxon>
        <taxon>Metazoa</taxon>
        <taxon>Chordata</taxon>
        <taxon>Craniata</taxon>
        <taxon>Vertebrata</taxon>
        <taxon>Euteleostomi</taxon>
        <taxon>Lepidosauria</taxon>
        <taxon>Squamata</taxon>
        <taxon>Bifurcata</taxon>
        <taxon>Unidentata</taxon>
        <taxon>Episquamata</taxon>
        <taxon>Toxicofera</taxon>
        <taxon>Serpentes</taxon>
        <taxon>Colubroidea</taxon>
        <taxon>Colubridae</taxon>
        <taxon>Colubrinae</taxon>
        <taxon>Pantherophis</taxon>
    </lineage>
</organism>
<dbReference type="PANTHER" id="PTHR35450:SF2">
    <property type="entry name" value="REVERSE TRANSCRIPTASE DOMAIN-CONTAINING PROTEIN"/>
    <property type="match status" value="1"/>
</dbReference>
<sequence length="203" mass="23151">MSTHTSKTLRWSFDWTDVSRSPSNMGKKIEKTERIKMPHGNDLKHLDEADPYKYLGILQADNIKHTEAKKKVSSDYILRAEKILTFKLNGGNTIKTINTWPIPVIRCPAGIVDCTQAEPNVPDRKTRKIMTMTHALQPHNHVDRLYLPRKMGAIIWVFGWNGLRSGQFPEGLASKTRETSDLFRPCGPAPEQKRIQMGEAQFP</sequence>
<name>A0A6P9C9Z9_PANGU</name>
<proteinExistence type="predicted"/>
<accession>A0A6P9C9Z9</accession>
<dbReference type="Proteomes" id="UP001652622">
    <property type="component" value="Unplaced"/>
</dbReference>
<feature type="region of interest" description="Disordered" evidence="1">
    <location>
        <begin position="179"/>
        <end position="203"/>
    </location>
</feature>
<keyword evidence="2" id="KW-1185">Reference proteome</keyword>